<feature type="compositionally biased region" description="Low complexity" evidence="2">
    <location>
        <begin position="390"/>
        <end position="405"/>
    </location>
</feature>
<feature type="compositionally biased region" description="Low complexity" evidence="2">
    <location>
        <begin position="468"/>
        <end position="485"/>
    </location>
</feature>
<comment type="caution">
    <text evidence="5">The sequence shown here is derived from an EMBL/GenBank/DDBJ whole genome shotgun (WGS) entry which is preliminary data.</text>
</comment>
<dbReference type="PANTHER" id="PTHR23308">
    <property type="entry name" value="NUCLEAR INHIBITOR OF PROTEIN PHOSPHATASE-1"/>
    <property type="match status" value="1"/>
</dbReference>
<dbReference type="Pfam" id="PF00639">
    <property type="entry name" value="Rotamase"/>
    <property type="match status" value="1"/>
</dbReference>
<proteinExistence type="predicted"/>
<reference evidence="5 6" key="1">
    <citation type="journal article" date="2017" name="Int. J. Parasitol.">
        <title>The genome of the protozoan parasite Cystoisospora suis and a reverse vaccinology approach to identify vaccine candidates.</title>
        <authorList>
            <person name="Palmieri N."/>
            <person name="Shrestha A."/>
            <person name="Ruttkowski B."/>
            <person name="Beck T."/>
            <person name="Vogl C."/>
            <person name="Tomley F."/>
            <person name="Blake D.P."/>
            <person name="Joachim A."/>
        </authorList>
    </citation>
    <scope>NUCLEOTIDE SEQUENCE [LARGE SCALE GENOMIC DNA]</scope>
    <source>
        <strain evidence="5 6">Wien I</strain>
    </source>
</reference>
<dbReference type="RefSeq" id="XP_067924276.1">
    <property type="nucleotide sequence ID" value="XM_068063746.1"/>
</dbReference>
<keyword evidence="1" id="KW-0697">Rotamase</keyword>
<dbReference type="PROSITE" id="PS50006">
    <property type="entry name" value="FHA_DOMAIN"/>
    <property type="match status" value="1"/>
</dbReference>
<feature type="compositionally biased region" description="Low complexity" evidence="2">
    <location>
        <begin position="93"/>
        <end position="133"/>
    </location>
</feature>
<dbReference type="PROSITE" id="PS50198">
    <property type="entry name" value="PPIC_PPIASE_2"/>
    <property type="match status" value="1"/>
</dbReference>
<dbReference type="SUPFAM" id="SSF49879">
    <property type="entry name" value="SMAD/FHA domain"/>
    <property type="match status" value="1"/>
</dbReference>
<evidence type="ECO:0000256" key="2">
    <source>
        <dbReference type="SAM" id="MobiDB-lite"/>
    </source>
</evidence>
<evidence type="ECO:0000259" key="4">
    <source>
        <dbReference type="PROSITE" id="PS50198"/>
    </source>
</evidence>
<evidence type="ECO:0000313" key="5">
    <source>
        <dbReference type="EMBL" id="PHJ22599.1"/>
    </source>
</evidence>
<dbReference type="EMBL" id="MIGC01001597">
    <property type="protein sequence ID" value="PHJ22599.1"/>
    <property type="molecule type" value="Genomic_DNA"/>
</dbReference>
<feature type="region of interest" description="Disordered" evidence="2">
    <location>
        <begin position="93"/>
        <end position="152"/>
    </location>
</feature>
<name>A0A2C6L226_9APIC</name>
<feature type="domain" description="PpiC" evidence="4">
    <location>
        <begin position="780"/>
        <end position="936"/>
    </location>
</feature>
<keyword evidence="6" id="KW-1185">Reference proteome</keyword>
<evidence type="ECO:0000256" key="1">
    <source>
        <dbReference type="PROSITE-ProRule" id="PRU00278"/>
    </source>
</evidence>
<dbReference type="InterPro" id="IPR046357">
    <property type="entry name" value="PPIase_dom_sf"/>
</dbReference>
<gene>
    <name evidence="5" type="ORF">CSUI_003550</name>
</gene>
<feature type="compositionally biased region" description="Low complexity" evidence="2">
    <location>
        <begin position="741"/>
        <end position="760"/>
    </location>
</feature>
<dbReference type="InterPro" id="IPR000253">
    <property type="entry name" value="FHA_dom"/>
</dbReference>
<dbReference type="AlphaFoldDB" id="A0A2C6L226"/>
<feature type="region of interest" description="Disordered" evidence="2">
    <location>
        <begin position="710"/>
        <end position="780"/>
    </location>
</feature>
<organism evidence="5 6">
    <name type="scientific">Cystoisospora suis</name>
    <dbReference type="NCBI Taxonomy" id="483139"/>
    <lineage>
        <taxon>Eukaryota</taxon>
        <taxon>Sar</taxon>
        <taxon>Alveolata</taxon>
        <taxon>Apicomplexa</taxon>
        <taxon>Conoidasida</taxon>
        <taxon>Coccidia</taxon>
        <taxon>Eucoccidiorida</taxon>
        <taxon>Eimeriorina</taxon>
        <taxon>Sarcocystidae</taxon>
        <taxon>Cystoisospora</taxon>
    </lineage>
</organism>
<dbReference type="InterPro" id="IPR050923">
    <property type="entry name" value="Cell_Proc_Reg/RNA_Proc"/>
</dbReference>
<feature type="region of interest" description="Disordered" evidence="2">
    <location>
        <begin position="422"/>
        <end position="689"/>
    </location>
</feature>
<dbReference type="Gene3D" id="2.60.200.20">
    <property type="match status" value="1"/>
</dbReference>
<feature type="compositionally biased region" description="Basic and acidic residues" evidence="2">
    <location>
        <begin position="672"/>
        <end position="689"/>
    </location>
</feature>
<feature type="compositionally biased region" description="Polar residues" evidence="2">
    <location>
        <begin position="581"/>
        <end position="600"/>
    </location>
</feature>
<dbReference type="Gene3D" id="3.10.50.40">
    <property type="match status" value="1"/>
</dbReference>
<feature type="compositionally biased region" description="Polar residues" evidence="2">
    <location>
        <begin position="139"/>
        <end position="149"/>
    </location>
</feature>
<keyword evidence="1" id="KW-0413">Isomerase</keyword>
<protein>
    <submittedName>
        <fullName evidence="5">Ppic-type ppiase domain-containing protein</fullName>
    </submittedName>
</protein>
<dbReference type="SUPFAM" id="SSF54534">
    <property type="entry name" value="FKBP-like"/>
    <property type="match status" value="1"/>
</dbReference>
<feature type="compositionally biased region" description="Basic and acidic residues" evidence="2">
    <location>
        <begin position="770"/>
        <end position="780"/>
    </location>
</feature>
<feature type="domain" description="FHA" evidence="3">
    <location>
        <begin position="257"/>
        <end position="312"/>
    </location>
</feature>
<dbReference type="Pfam" id="PF00498">
    <property type="entry name" value="FHA"/>
    <property type="match status" value="1"/>
</dbReference>
<dbReference type="OrthoDB" id="444265at2759"/>
<feature type="region of interest" description="Disordered" evidence="2">
    <location>
        <begin position="1"/>
        <end position="42"/>
    </location>
</feature>
<dbReference type="InterPro" id="IPR008984">
    <property type="entry name" value="SMAD_FHA_dom_sf"/>
</dbReference>
<evidence type="ECO:0000259" key="3">
    <source>
        <dbReference type="PROSITE" id="PS50006"/>
    </source>
</evidence>
<feature type="region of interest" description="Disordered" evidence="2">
    <location>
        <begin position="348"/>
        <end position="409"/>
    </location>
</feature>
<feature type="compositionally biased region" description="Gly residues" evidence="2">
    <location>
        <begin position="426"/>
        <end position="435"/>
    </location>
</feature>
<dbReference type="SMART" id="SM00240">
    <property type="entry name" value="FHA"/>
    <property type="match status" value="1"/>
</dbReference>
<evidence type="ECO:0000313" key="6">
    <source>
        <dbReference type="Proteomes" id="UP000221165"/>
    </source>
</evidence>
<feature type="compositionally biased region" description="Basic and acidic residues" evidence="2">
    <location>
        <begin position="362"/>
        <end position="375"/>
    </location>
</feature>
<dbReference type="GeneID" id="94426957"/>
<dbReference type="VEuPathDB" id="ToxoDB:CSUI_003550"/>
<sequence>MRYLSPPDSPSAGIEADDPAGPPGSQEVSAAQAHYTRQHSEWKPRLRVCATSTATAVVAPASSAFVSGGSLHSTSTQNKAVLLPPSLSAVNAERASARASPGAGEAASAAKSGGANKGTAGSTAASPSAPAGGPLDGATTGSSPPTLRPTTVGVLTAPQGRHQGATAVTSASAGALVARLFAKGGTNAKFAAAAEAAEKAAQAVLAGRTVQGYAPDATVSGRPVQCYSHVKVMKEGKCLEILCLPELFEKVMPRDRLIFGRGDQADVHTDHPSCSRVHCELRKVTDAGKPSCKYTLRDLGSAHGTLLNAGKVAAGKETELEDEDEIQFGFSQRLYLFFAGRDNLKDAEEQNAGPTAASAESRWAEQQKKLEDMHSRRSQQIGTEHNERQPSMSPVPGGSPPSAFSYGAAGCRNAPKQPCTFPTGGSLHGAVGGEGSPAQWESRQGGTAWEGGQPQGGGSPFSRHENWGPTEPTGTQGPTGNTGQGWDYAGRGHPSPYSTGSGGEPGCAARQWRGGDTPQQLEGQGWYAYTQAPTPQLGQGYGQWQPGPERGWDGRSGSFSGLGGSAQGEWRQEGDQRARANHQQSPWGEVNGSSPVFQSEENGHHVFPAGERSKQAWPLDSSGSQKEQRADHGCGAGSSGAVSDTPTAVQEEVKLSSPSGAPTRAHLARKLLWQDKKTEPTPKETLLEQKEKLVQERNLLLMQKQRLLEQRAGAQEDDSTSAAKRARVGEAFSESELTQDVSSSRSSSVLLPGSASAGAANAGDPVDNGKGGESEKGEGEERVFCSHILLKFVRRPGDKPWNSSPGKGSENAAGEEREKTVLPLKGRGGLPVTRSREDALSSLESVRAIVEEDHSQFGEFAAELSDCASSKKRGILGWVETGCPGGRRSKEGTSDEVDVGWYLPPEVVEEASKLRVGTVSHVIESEHGAHLLLRLR</sequence>
<accession>A0A2C6L226</accession>
<dbReference type="GO" id="GO:0003755">
    <property type="term" value="F:peptidyl-prolyl cis-trans isomerase activity"/>
    <property type="evidence" value="ECO:0007669"/>
    <property type="project" value="UniProtKB-KW"/>
</dbReference>
<dbReference type="Proteomes" id="UP000221165">
    <property type="component" value="Unassembled WGS sequence"/>
</dbReference>
<dbReference type="InterPro" id="IPR000297">
    <property type="entry name" value="PPIase_PpiC"/>
</dbReference>
<feature type="region of interest" description="Disordered" evidence="2">
    <location>
        <begin position="796"/>
        <end position="819"/>
    </location>
</feature>